<dbReference type="AlphaFoldDB" id="E3J3J8"/>
<accession>E3J3J8</accession>
<keyword evidence="4" id="KW-1185">Reference proteome</keyword>
<feature type="domain" description="Aminoglycoside phosphotransferase" evidence="2">
    <location>
        <begin position="73"/>
        <end position="276"/>
    </location>
</feature>
<organism evidence="3 4">
    <name type="scientific">Pseudofrankia inefficax (strain DSM 45817 / CECT 9037 / DDB 130130 / EuI1c)</name>
    <name type="common">Frankia inefficax</name>
    <dbReference type="NCBI Taxonomy" id="298654"/>
    <lineage>
        <taxon>Bacteria</taxon>
        <taxon>Bacillati</taxon>
        <taxon>Actinomycetota</taxon>
        <taxon>Actinomycetes</taxon>
        <taxon>Frankiales</taxon>
        <taxon>Frankiaceae</taxon>
        <taxon>Pseudofrankia</taxon>
    </lineage>
</organism>
<dbReference type="KEGG" id="fri:FraEuI1c_0112"/>
<dbReference type="InParanoid" id="E3J3J8"/>
<dbReference type="STRING" id="298654.FraEuI1c_0112"/>
<feature type="region of interest" description="Disordered" evidence="1">
    <location>
        <begin position="1"/>
        <end position="32"/>
    </location>
</feature>
<name>E3J3J8_PSEI1</name>
<dbReference type="HOGENOM" id="CLU_056518_0_0_11"/>
<dbReference type="EMBL" id="CP002299">
    <property type="protein sequence ID" value="ADP78200.1"/>
    <property type="molecule type" value="Genomic_DNA"/>
</dbReference>
<protein>
    <submittedName>
        <fullName evidence="3">Aminoglycoside phosphotransferase</fullName>
    </submittedName>
</protein>
<feature type="compositionally biased region" description="Basic and acidic residues" evidence="1">
    <location>
        <begin position="1"/>
        <end position="23"/>
    </location>
</feature>
<dbReference type="OrthoDB" id="3723194at2"/>
<keyword evidence="3" id="KW-0808">Transferase</keyword>
<reference evidence="3 4" key="1">
    <citation type="submission" date="2010-10" db="EMBL/GenBank/DDBJ databases">
        <title>Complete sequence of Frankia sp. EuI1c.</title>
        <authorList>
            <consortium name="US DOE Joint Genome Institute"/>
            <person name="Lucas S."/>
            <person name="Copeland A."/>
            <person name="Lapidus A."/>
            <person name="Cheng J.-F."/>
            <person name="Bruce D."/>
            <person name="Goodwin L."/>
            <person name="Pitluck S."/>
            <person name="Chertkov O."/>
            <person name="Detter J.C."/>
            <person name="Han C."/>
            <person name="Tapia R."/>
            <person name="Land M."/>
            <person name="Hauser L."/>
            <person name="Jeffries C."/>
            <person name="Kyrpides N."/>
            <person name="Ivanova N."/>
            <person name="Mikhailova N."/>
            <person name="Beauchemin N."/>
            <person name="Sen A."/>
            <person name="Sur S.A."/>
            <person name="Gtari M."/>
            <person name="Wall L."/>
            <person name="Tisa L."/>
            <person name="Woyke T."/>
        </authorList>
    </citation>
    <scope>NUCLEOTIDE SEQUENCE [LARGE SCALE GENOMIC DNA]</scope>
    <source>
        <strain evidence="4">DSM 45817 / CECT 9037 / EuI1c</strain>
    </source>
</reference>
<evidence type="ECO:0000259" key="2">
    <source>
        <dbReference type="Pfam" id="PF01636"/>
    </source>
</evidence>
<dbReference type="Gene3D" id="1.10.510.10">
    <property type="entry name" value="Transferase(Phosphotransferase) domain 1"/>
    <property type="match status" value="1"/>
</dbReference>
<evidence type="ECO:0000256" key="1">
    <source>
        <dbReference type="SAM" id="MobiDB-lite"/>
    </source>
</evidence>
<dbReference type="GO" id="GO:0016740">
    <property type="term" value="F:transferase activity"/>
    <property type="evidence" value="ECO:0007669"/>
    <property type="project" value="UniProtKB-KW"/>
</dbReference>
<dbReference type="Pfam" id="PF01636">
    <property type="entry name" value="APH"/>
    <property type="match status" value="1"/>
</dbReference>
<proteinExistence type="predicted"/>
<dbReference type="Proteomes" id="UP000002484">
    <property type="component" value="Chromosome"/>
</dbReference>
<gene>
    <name evidence="3" type="ordered locus">FraEuI1c_0112</name>
</gene>
<sequence>MTSGRPRDEPDDQRDRATPRDTGRPAGEGGGRFTAAASRRALAAVCAAAGLDDTGAIALKLTVNSVYRLPRAGAVVRIATSGAMAFRVPKVVQVARWLAAEGVPAVRLMPGTPAPVRVGETLATVWVDVGPGVEPPPDTADLGAVLSRLHALERPRPALPRWDPLGDVRRRMSDAEALAPDDRAFLEDLTAEVAAGLRTIRYRLGTTVLHGDAHLGNLIRGASGQVVACDFDSVCLGPAEWDLVPVAVGVLRFGHPPAGQELLAAAYGFDVTRWDGFEVLRAVRELKLATSVLPILASSPTVAAQFRVRLDSLRRGDRDARWSLYR</sequence>
<dbReference type="SUPFAM" id="SSF56112">
    <property type="entry name" value="Protein kinase-like (PK-like)"/>
    <property type="match status" value="1"/>
</dbReference>
<dbReference type="InterPro" id="IPR011009">
    <property type="entry name" value="Kinase-like_dom_sf"/>
</dbReference>
<evidence type="ECO:0000313" key="4">
    <source>
        <dbReference type="Proteomes" id="UP000002484"/>
    </source>
</evidence>
<evidence type="ECO:0000313" key="3">
    <source>
        <dbReference type="EMBL" id="ADP78200.1"/>
    </source>
</evidence>
<dbReference type="eggNOG" id="COG2334">
    <property type="taxonomic scope" value="Bacteria"/>
</dbReference>
<dbReference type="InterPro" id="IPR002575">
    <property type="entry name" value="Aminoglycoside_PTrfase"/>
</dbReference>